<dbReference type="SMART" id="SM00406">
    <property type="entry name" value="IGv"/>
    <property type="match status" value="1"/>
</dbReference>
<dbReference type="Gene3D" id="2.60.40.10">
    <property type="entry name" value="Immunoglobulins"/>
    <property type="match status" value="1"/>
</dbReference>
<dbReference type="Proteomes" id="UP000261660">
    <property type="component" value="Unplaced"/>
</dbReference>
<reference evidence="5" key="1">
    <citation type="submission" date="2025-08" db="UniProtKB">
        <authorList>
            <consortium name="Ensembl"/>
        </authorList>
    </citation>
    <scope>IDENTIFICATION</scope>
</reference>
<dbReference type="InterPro" id="IPR050199">
    <property type="entry name" value="IgHV"/>
</dbReference>
<dbReference type="InterPro" id="IPR013106">
    <property type="entry name" value="Ig_V-set"/>
</dbReference>
<dbReference type="Ensembl" id="ENSLBET00000038522.1">
    <property type="protein sequence ID" value="ENSLBEP00000036987.1"/>
    <property type="gene ID" value="ENSLBEG00000027633.1"/>
</dbReference>
<evidence type="ECO:0000259" key="4">
    <source>
        <dbReference type="SMART" id="SM00406"/>
    </source>
</evidence>
<name>A0A3Q3GRS3_9LABR</name>
<dbReference type="GO" id="GO:0002250">
    <property type="term" value="P:adaptive immune response"/>
    <property type="evidence" value="ECO:0007669"/>
    <property type="project" value="UniProtKB-KW"/>
</dbReference>
<dbReference type="GO" id="GO:0019814">
    <property type="term" value="C:immunoglobulin complex"/>
    <property type="evidence" value="ECO:0007669"/>
    <property type="project" value="UniProtKB-KW"/>
</dbReference>
<evidence type="ECO:0000313" key="5">
    <source>
        <dbReference type="Ensembl" id="ENSLBEP00000036987.1"/>
    </source>
</evidence>
<dbReference type="PANTHER" id="PTHR23266">
    <property type="entry name" value="IMMUNOGLOBULIN HEAVY CHAIN"/>
    <property type="match status" value="1"/>
</dbReference>
<dbReference type="InterPro" id="IPR013783">
    <property type="entry name" value="Ig-like_fold"/>
</dbReference>
<dbReference type="GO" id="GO:0005576">
    <property type="term" value="C:extracellular region"/>
    <property type="evidence" value="ECO:0007669"/>
    <property type="project" value="UniProtKB-ARBA"/>
</dbReference>
<keyword evidence="6" id="KW-1185">Reference proteome</keyword>
<organism evidence="5 6">
    <name type="scientific">Labrus bergylta</name>
    <name type="common">ballan wrasse</name>
    <dbReference type="NCBI Taxonomy" id="56723"/>
    <lineage>
        <taxon>Eukaryota</taxon>
        <taxon>Metazoa</taxon>
        <taxon>Chordata</taxon>
        <taxon>Craniata</taxon>
        <taxon>Vertebrata</taxon>
        <taxon>Euteleostomi</taxon>
        <taxon>Actinopterygii</taxon>
        <taxon>Neopterygii</taxon>
        <taxon>Teleostei</taxon>
        <taxon>Neoteleostei</taxon>
        <taxon>Acanthomorphata</taxon>
        <taxon>Eupercaria</taxon>
        <taxon>Labriformes</taxon>
        <taxon>Labridae</taxon>
        <taxon>Labrus</taxon>
    </lineage>
</organism>
<sequence length="88" mass="9770">RTEYAACRHCSVLLCQRPTSLTLTCQVSGYSLTDDSYATVFGSTTLYKDSLKNQFSINLDASRKTTTLNGLNMQPADTAVYYCAREPQ</sequence>
<dbReference type="InParanoid" id="A0A3Q3GRS3"/>
<evidence type="ECO:0000256" key="3">
    <source>
        <dbReference type="ARBA" id="ARBA00043265"/>
    </source>
</evidence>
<evidence type="ECO:0000256" key="2">
    <source>
        <dbReference type="ARBA" id="ARBA00023130"/>
    </source>
</evidence>
<accession>A0A3Q3GRS3</accession>
<dbReference type="SUPFAM" id="SSF48726">
    <property type="entry name" value="Immunoglobulin"/>
    <property type="match status" value="1"/>
</dbReference>
<keyword evidence="3" id="KW-1280">Immunoglobulin</keyword>
<dbReference type="InterPro" id="IPR036179">
    <property type="entry name" value="Ig-like_dom_sf"/>
</dbReference>
<evidence type="ECO:0000256" key="1">
    <source>
        <dbReference type="ARBA" id="ARBA00022859"/>
    </source>
</evidence>
<evidence type="ECO:0000313" key="6">
    <source>
        <dbReference type="Proteomes" id="UP000261660"/>
    </source>
</evidence>
<reference evidence="5" key="2">
    <citation type="submission" date="2025-09" db="UniProtKB">
        <authorList>
            <consortium name="Ensembl"/>
        </authorList>
    </citation>
    <scope>IDENTIFICATION</scope>
</reference>
<proteinExistence type="predicted"/>
<feature type="domain" description="Immunoglobulin V-set" evidence="4">
    <location>
        <begin position="20"/>
        <end position="85"/>
    </location>
</feature>
<keyword evidence="1" id="KW-0391">Immunity</keyword>
<dbReference type="AlphaFoldDB" id="A0A3Q3GRS3"/>
<protein>
    <recommendedName>
        <fullName evidence="4">Immunoglobulin V-set domain-containing protein</fullName>
    </recommendedName>
</protein>
<keyword evidence="2" id="KW-1064">Adaptive immunity</keyword>